<evidence type="ECO:0000313" key="2">
    <source>
        <dbReference type="Proteomes" id="UP000814033"/>
    </source>
</evidence>
<accession>A0ACB8REK4</accession>
<organism evidence="1 2">
    <name type="scientific">Auriscalpium vulgare</name>
    <dbReference type="NCBI Taxonomy" id="40419"/>
    <lineage>
        <taxon>Eukaryota</taxon>
        <taxon>Fungi</taxon>
        <taxon>Dikarya</taxon>
        <taxon>Basidiomycota</taxon>
        <taxon>Agaricomycotina</taxon>
        <taxon>Agaricomycetes</taxon>
        <taxon>Russulales</taxon>
        <taxon>Auriscalpiaceae</taxon>
        <taxon>Auriscalpium</taxon>
    </lineage>
</organism>
<dbReference type="EMBL" id="MU276072">
    <property type="protein sequence ID" value="KAI0042310.1"/>
    <property type="molecule type" value="Genomic_DNA"/>
</dbReference>
<reference evidence="1" key="2">
    <citation type="journal article" date="2022" name="New Phytol.">
        <title>Evolutionary transition to the ectomycorrhizal habit in the genomes of a hyperdiverse lineage of mushroom-forming fungi.</title>
        <authorList>
            <person name="Looney B."/>
            <person name="Miyauchi S."/>
            <person name="Morin E."/>
            <person name="Drula E."/>
            <person name="Courty P.E."/>
            <person name="Kohler A."/>
            <person name="Kuo A."/>
            <person name="LaButti K."/>
            <person name="Pangilinan J."/>
            <person name="Lipzen A."/>
            <person name="Riley R."/>
            <person name="Andreopoulos W."/>
            <person name="He G."/>
            <person name="Johnson J."/>
            <person name="Nolan M."/>
            <person name="Tritt A."/>
            <person name="Barry K.W."/>
            <person name="Grigoriev I.V."/>
            <person name="Nagy L.G."/>
            <person name="Hibbett D."/>
            <person name="Henrissat B."/>
            <person name="Matheny P.B."/>
            <person name="Labbe J."/>
            <person name="Martin F.M."/>
        </authorList>
    </citation>
    <scope>NUCLEOTIDE SEQUENCE</scope>
    <source>
        <strain evidence="1">FP105234-sp</strain>
    </source>
</reference>
<protein>
    <submittedName>
        <fullName evidence="1">Uncharacterized protein</fullName>
    </submittedName>
</protein>
<keyword evidence="2" id="KW-1185">Reference proteome</keyword>
<reference evidence="1" key="1">
    <citation type="submission" date="2021-02" db="EMBL/GenBank/DDBJ databases">
        <authorList>
            <consortium name="DOE Joint Genome Institute"/>
            <person name="Ahrendt S."/>
            <person name="Looney B.P."/>
            <person name="Miyauchi S."/>
            <person name="Morin E."/>
            <person name="Drula E."/>
            <person name="Courty P.E."/>
            <person name="Chicoki N."/>
            <person name="Fauchery L."/>
            <person name="Kohler A."/>
            <person name="Kuo A."/>
            <person name="Labutti K."/>
            <person name="Pangilinan J."/>
            <person name="Lipzen A."/>
            <person name="Riley R."/>
            <person name="Andreopoulos W."/>
            <person name="He G."/>
            <person name="Johnson J."/>
            <person name="Barry K.W."/>
            <person name="Grigoriev I.V."/>
            <person name="Nagy L."/>
            <person name="Hibbett D."/>
            <person name="Henrissat B."/>
            <person name="Matheny P.B."/>
            <person name="Labbe J."/>
            <person name="Martin F."/>
        </authorList>
    </citation>
    <scope>NUCLEOTIDE SEQUENCE</scope>
    <source>
        <strain evidence="1">FP105234-sp</strain>
    </source>
</reference>
<comment type="caution">
    <text evidence="1">The sequence shown here is derived from an EMBL/GenBank/DDBJ whole genome shotgun (WGS) entry which is preliminary data.</text>
</comment>
<name>A0ACB8REK4_9AGAM</name>
<gene>
    <name evidence="1" type="ORF">FA95DRAFT_1575809</name>
</gene>
<dbReference type="Proteomes" id="UP000814033">
    <property type="component" value="Unassembled WGS sequence"/>
</dbReference>
<proteinExistence type="predicted"/>
<evidence type="ECO:0000313" key="1">
    <source>
        <dbReference type="EMBL" id="KAI0042310.1"/>
    </source>
</evidence>
<sequence length="252" mass="28577">MYLQAHPQHGSRPRPTHISGVIMRRSRSGTQKEPRTRLRRRRATMKRRETTSRDLWTWFMTVLLTASSRFHVLFVRASCHHHASVLRQPGAGEVAQGRYSAQSRTLGRKHTYCELLRLKSALAEGTHAVRSLNAVNEEDRVGDDVDHARTARDAGIQTDQPRVATDTHARGVPRRPPSFLEELGNSVTGVGARQPATEQEEGHGARRRTCRTCRFMAVFRWVVALFATPARASARDVHLHLHFHSHQNRDAV</sequence>